<dbReference type="GO" id="GO:0005730">
    <property type="term" value="C:nucleolus"/>
    <property type="evidence" value="ECO:0007669"/>
    <property type="project" value="TreeGrafter"/>
</dbReference>
<feature type="non-terminal residue" evidence="1">
    <location>
        <position position="59"/>
    </location>
</feature>
<dbReference type="PANTHER" id="PTHR12734">
    <property type="entry name" value="METHYLTRANSFERASE-RELATED"/>
    <property type="match status" value="1"/>
</dbReference>
<dbReference type="InterPro" id="IPR029063">
    <property type="entry name" value="SAM-dependent_MTases_sf"/>
</dbReference>
<protein>
    <recommendedName>
        <fullName evidence="3">Methyltransferase type 11 domain-containing protein</fullName>
    </recommendedName>
</protein>
<dbReference type="GO" id="GO:0070476">
    <property type="term" value="P:rRNA (guanine-N7)-methylation"/>
    <property type="evidence" value="ECO:0007669"/>
    <property type="project" value="InterPro"/>
</dbReference>
<dbReference type="PANTHER" id="PTHR12734:SF0">
    <property type="entry name" value="18S RRNA (GUANINE-N(7))-METHYLTRANSFERASE-RELATED"/>
    <property type="match status" value="1"/>
</dbReference>
<dbReference type="InterPro" id="IPR039769">
    <property type="entry name" value="Bud23-like"/>
</dbReference>
<dbReference type="EMBL" id="CAJOBJ010222496">
    <property type="protein sequence ID" value="CAF5036094.1"/>
    <property type="molecule type" value="Genomic_DNA"/>
</dbReference>
<dbReference type="AlphaFoldDB" id="A0A8S3E5Z3"/>
<evidence type="ECO:0000313" key="2">
    <source>
        <dbReference type="Proteomes" id="UP000681720"/>
    </source>
</evidence>
<comment type="caution">
    <text evidence="1">The sequence shown here is derived from an EMBL/GenBank/DDBJ whole genome shotgun (WGS) entry which is preliminary data.</text>
</comment>
<dbReference type="Proteomes" id="UP000681720">
    <property type="component" value="Unassembled WGS sequence"/>
</dbReference>
<reference evidence="1" key="1">
    <citation type="submission" date="2021-02" db="EMBL/GenBank/DDBJ databases">
        <authorList>
            <person name="Nowell W R."/>
        </authorList>
    </citation>
    <scope>NUCLEOTIDE SEQUENCE</scope>
</reference>
<name>A0A8S3E5Z3_9BILA</name>
<sequence>EREVEGDLVLGDIGYGMPFRAGSFDGAISISALQWLCQADKSYHNPVKRLYKFFSTLYG</sequence>
<accession>A0A8S3E5Z3</accession>
<dbReference type="GO" id="GO:0016435">
    <property type="term" value="F:rRNA (guanine) methyltransferase activity"/>
    <property type="evidence" value="ECO:0007669"/>
    <property type="project" value="InterPro"/>
</dbReference>
<gene>
    <name evidence="1" type="ORF">GIL414_LOCUS59165</name>
</gene>
<evidence type="ECO:0008006" key="3">
    <source>
        <dbReference type="Google" id="ProtNLM"/>
    </source>
</evidence>
<organism evidence="1 2">
    <name type="scientific">Rotaria magnacalcarata</name>
    <dbReference type="NCBI Taxonomy" id="392030"/>
    <lineage>
        <taxon>Eukaryota</taxon>
        <taxon>Metazoa</taxon>
        <taxon>Spiralia</taxon>
        <taxon>Gnathifera</taxon>
        <taxon>Rotifera</taxon>
        <taxon>Eurotatoria</taxon>
        <taxon>Bdelloidea</taxon>
        <taxon>Philodinida</taxon>
        <taxon>Philodinidae</taxon>
        <taxon>Rotaria</taxon>
    </lineage>
</organism>
<feature type="non-terminal residue" evidence="1">
    <location>
        <position position="1"/>
    </location>
</feature>
<evidence type="ECO:0000313" key="1">
    <source>
        <dbReference type="EMBL" id="CAF5036094.1"/>
    </source>
</evidence>
<proteinExistence type="predicted"/>
<dbReference type="Gene3D" id="3.40.50.150">
    <property type="entry name" value="Vaccinia Virus protein VP39"/>
    <property type="match status" value="1"/>
</dbReference>